<evidence type="ECO:0000313" key="6">
    <source>
        <dbReference type="EMBL" id="SLN72976.1"/>
    </source>
</evidence>
<dbReference type="PANTHER" id="PTHR14226">
    <property type="entry name" value="NEUROPATHY TARGET ESTERASE/SWISS CHEESE D.MELANOGASTER"/>
    <property type="match status" value="1"/>
</dbReference>
<dbReference type="PANTHER" id="PTHR14226:SF78">
    <property type="entry name" value="SLR0060 PROTEIN"/>
    <property type="match status" value="1"/>
</dbReference>
<dbReference type="AlphaFoldDB" id="A0A1X7A847"/>
<dbReference type="GO" id="GO:0016787">
    <property type="term" value="F:hydrolase activity"/>
    <property type="evidence" value="ECO:0007669"/>
    <property type="project" value="UniProtKB-UniRule"/>
</dbReference>
<dbReference type="Proteomes" id="UP000193963">
    <property type="component" value="Unassembled WGS sequence"/>
</dbReference>
<accession>A0A1X7A847</accession>
<dbReference type="InterPro" id="IPR016035">
    <property type="entry name" value="Acyl_Trfase/lysoPLipase"/>
</dbReference>
<evidence type="ECO:0000259" key="5">
    <source>
        <dbReference type="PROSITE" id="PS51635"/>
    </source>
</evidence>
<evidence type="ECO:0000313" key="7">
    <source>
        <dbReference type="Proteomes" id="UP000193963"/>
    </source>
</evidence>
<dbReference type="SUPFAM" id="SSF52151">
    <property type="entry name" value="FabD/lysophospholipase-like"/>
    <property type="match status" value="1"/>
</dbReference>
<organism evidence="6 7">
    <name type="scientific">Pseudooceanicola marinus</name>
    <dbReference type="NCBI Taxonomy" id="396013"/>
    <lineage>
        <taxon>Bacteria</taxon>
        <taxon>Pseudomonadati</taxon>
        <taxon>Pseudomonadota</taxon>
        <taxon>Alphaproteobacteria</taxon>
        <taxon>Rhodobacterales</taxon>
        <taxon>Paracoccaceae</taxon>
        <taxon>Pseudooceanicola</taxon>
    </lineage>
</organism>
<feature type="domain" description="PNPLA" evidence="5">
    <location>
        <begin position="9"/>
        <end position="218"/>
    </location>
</feature>
<feature type="active site" description="Nucleophile" evidence="4">
    <location>
        <position position="43"/>
    </location>
</feature>
<name>A0A1X7A847_9RHOB</name>
<dbReference type="OrthoDB" id="9807112at2"/>
<evidence type="ECO:0000256" key="2">
    <source>
        <dbReference type="ARBA" id="ARBA00022963"/>
    </source>
</evidence>
<keyword evidence="3 4" id="KW-0443">Lipid metabolism</keyword>
<dbReference type="EMBL" id="FWFN01000010">
    <property type="protein sequence ID" value="SLN72976.1"/>
    <property type="molecule type" value="Genomic_DNA"/>
</dbReference>
<dbReference type="RefSeq" id="WP_085889999.1">
    <property type="nucleotide sequence ID" value="NZ_FWFN01000010.1"/>
</dbReference>
<sequence>MAQKKRINLALQGGGAHGAFTWGVLDRLLEDEDLEIAGISGTSAGAMNGAALKAGWAKGGRDGAREELNWFWSQMGAVEEQGFWPWFMAGIPVPGTREIGMAVEYSIAGQVADMLSLMSTPYALGPFYRNPLRPVVERFDFDAVCAGEGPELYISATKVRDGKIRVFEGPEVTADAILASACLPTVFTAIEFHDPRSDRMEAFWDGGYSGNPALFPLFKAHLPGDVLIVALNPLERDELPMLPNQIQNRINEISFNSSLLRELRAVDFVQRLLSEGKVSTAEKKEVLVHLIAEDSVMQDLSMVTKMFPNSYVLTSLKAAGRAAADRFLGENRDALNERSTVNLQEMFG</sequence>
<protein>
    <submittedName>
        <fullName evidence="6">Patatin-like phospholipase</fullName>
    </submittedName>
</protein>
<dbReference type="InterPro" id="IPR050301">
    <property type="entry name" value="NTE"/>
</dbReference>
<keyword evidence="7" id="KW-1185">Reference proteome</keyword>
<reference evidence="6 7" key="1">
    <citation type="submission" date="2017-03" db="EMBL/GenBank/DDBJ databases">
        <authorList>
            <person name="Afonso C.L."/>
            <person name="Miller P.J."/>
            <person name="Scott M.A."/>
            <person name="Spackman E."/>
            <person name="Goraichik I."/>
            <person name="Dimitrov K.M."/>
            <person name="Suarez D.L."/>
            <person name="Swayne D.E."/>
        </authorList>
    </citation>
    <scope>NUCLEOTIDE SEQUENCE [LARGE SCALE GENOMIC DNA]</scope>
    <source>
        <strain evidence="6 7">CECT 7751</strain>
    </source>
</reference>
<dbReference type="Pfam" id="PF01734">
    <property type="entry name" value="Patatin"/>
    <property type="match status" value="1"/>
</dbReference>
<gene>
    <name evidence="6" type="ORF">PSM7751_03982</name>
</gene>
<dbReference type="Gene3D" id="3.40.1090.10">
    <property type="entry name" value="Cytosolic phospholipase A2 catalytic domain"/>
    <property type="match status" value="2"/>
</dbReference>
<dbReference type="PROSITE" id="PS51635">
    <property type="entry name" value="PNPLA"/>
    <property type="match status" value="1"/>
</dbReference>
<feature type="short sequence motif" description="DGA/G" evidence="4">
    <location>
        <begin position="205"/>
        <end position="207"/>
    </location>
</feature>
<keyword evidence="2 4" id="KW-0442">Lipid degradation</keyword>
<feature type="active site" description="Proton acceptor" evidence="4">
    <location>
        <position position="205"/>
    </location>
</feature>
<keyword evidence="1 4" id="KW-0378">Hydrolase</keyword>
<feature type="short sequence motif" description="GXSXG" evidence="4">
    <location>
        <begin position="41"/>
        <end position="45"/>
    </location>
</feature>
<evidence type="ECO:0000256" key="4">
    <source>
        <dbReference type="PROSITE-ProRule" id="PRU01161"/>
    </source>
</evidence>
<dbReference type="GO" id="GO:0016042">
    <property type="term" value="P:lipid catabolic process"/>
    <property type="evidence" value="ECO:0007669"/>
    <property type="project" value="UniProtKB-UniRule"/>
</dbReference>
<evidence type="ECO:0000256" key="3">
    <source>
        <dbReference type="ARBA" id="ARBA00023098"/>
    </source>
</evidence>
<proteinExistence type="predicted"/>
<evidence type="ECO:0000256" key="1">
    <source>
        <dbReference type="ARBA" id="ARBA00022801"/>
    </source>
</evidence>
<dbReference type="InterPro" id="IPR002641">
    <property type="entry name" value="PNPLA_dom"/>
</dbReference>
<feature type="short sequence motif" description="GXGXXG" evidence="4">
    <location>
        <begin position="13"/>
        <end position="18"/>
    </location>
</feature>